<protein>
    <submittedName>
        <fullName evidence="3">F-box protein At1g65770 isoform X1</fullName>
    </submittedName>
</protein>
<dbReference type="InterPro" id="IPR001810">
    <property type="entry name" value="F-box_dom"/>
</dbReference>
<proteinExistence type="predicted"/>
<keyword evidence="2" id="KW-1185">Reference proteome</keyword>
<sequence>MERSVPWPELPTELWAMIGRKLDTHMDVDRFRSVCSSWRSLIPPVPAFKIRIGGTLIERMVYLLERPPWSLEDSQCSPSREGWLIKVAGKATEDEDLSGQGKFQLFNPLSSLPILFEDGTFPKVLCPMDYRVTDIFSELYLIGGYGQSYEAKKVVILRDSPGTALEETLVVGIFGKGKLKYWKHQDEDWNALDDPNCQYDDVIAYKRQFYVVDRFGIVSWIDPSFKIVQFSPRVCGDGRVGDRKHLVESGGDLYVVDRYFDEEDKRCGMAAMDTANFKVYRLNQEWGKWDEIRDLGEVALFLGDYSSFSVMLKGFNGCKGNCIYFTDCRDRRVRVFDMPDRSIKKALCSPDHLRILWPPPAWIAPNGFVLSPCSRKELIF</sequence>
<dbReference type="Pfam" id="PF03478">
    <property type="entry name" value="Beta-prop_KIB1-4"/>
    <property type="match status" value="1"/>
</dbReference>
<reference evidence="3" key="1">
    <citation type="submission" date="2025-08" db="UniProtKB">
        <authorList>
            <consortium name="RefSeq"/>
        </authorList>
    </citation>
    <scope>IDENTIFICATION</scope>
    <source>
        <tissue evidence="3">Leaf</tissue>
    </source>
</reference>
<dbReference type="InterPro" id="IPR005174">
    <property type="entry name" value="KIB1-4_b-propeller"/>
</dbReference>
<evidence type="ECO:0000313" key="2">
    <source>
        <dbReference type="Proteomes" id="UP000827889"/>
    </source>
</evidence>
<dbReference type="InterPro" id="IPR051304">
    <property type="entry name" value="SCF_F-box_domain"/>
</dbReference>
<evidence type="ECO:0000313" key="3">
    <source>
        <dbReference type="RefSeq" id="XP_048140428.1"/>
    </source>
</evidence>
<dbReference type="RefSeq" id="XP_048140428.1">
    <property type="nucleotide sequence ID" value="XM_048284471.1"/>
</dbReference>
<dbReference type="Proteomes" id="UP000827889">
    <property type="component" value="Chromosome 8"/>
</dbReference>
<dbReference type="InterPro" id="IPR036047">
    <property type="entry name" value="F-box-like_dom_sf"/>
</dbReference>
<dbReference type="PANTHER" id="PTHR47123:SF6">
    <property type="entry name" value="F-BOX PROTEIN SKIP23-LIKE ISOFORM X1"/>
    <property type="match status" value="1"/>
</dbReference>
<accession>A0ABM3HUY9</accession>
<dbReference type="PANTHER" id="PTHR47123">
    <property type="entry name" value="F-BOX PROTEIN SKIP23"/>
    <property type="match status" value="1"/>
</dbReference>
<dbReference type="SUPFAM" id="SSF81383">
    <property type="entry name" value="F-box domain"/>
    <property type="match status" value="1"/>
</dbReference>
<organism evidence="2 3">
    <name type="scientific">Rhodamnia argentea</name>
    <dbReference type="NCBI Taxonomy" id="178133"/>
    <lineage>
        <taxon>Eukaryota</taxon>
        <taxon>Viridiplantae</taxon>
        <taxon>Streptophyta</taxon>
        <taxon>Embryophyta</taxon>
        <taxon>Tracheophyta</taxon>
        <taxon>Spermatophyta</taxon>
        <taxon>Magnoliopsida</taxon>
        <taxon>eudicotyledons</taxon>
        <taxon>Gunneridae</taxon>
        <taxon>Pentapetalae</taxon>
        <taxon>rosids</taxon>
        <taxon>malvids</taxon>
        <taxon>Myrtales</taxon>
        <taxon>Myrtaceae</taxon>
        <taxon>Myrtoideae</taxon>
        <taxon>Myrteae</taxon>
        <taxon>Australasian group</taxon>
        <taxon>Rhodamnia</taxon>
    </lineage>
</organism>
<gene>
    <name evidence="3" type="primary">LOC115744661</name>
</gene>
<dbReference type="GeneID" id="115744661"/>
<name>A0ABM3HUY9_9MYRT</name>
<feature type="domain" description="F-box" evidence="1">
    <location>
        <begin position="10"/>
        <end position="51"/>
    </location>
</feature>
<dbReference type="SMART" id="SM00256">
    <property type="entry name" value="FBOX"/>
    <property type="match status" value="1"/>
</dbReference>
<evidence type="ECO:0000259" key="1">
    <source>
        <dbReference type="SMART" id="SM00256"/>
    </source>
</evidence>